<name>A0A914ZXR6_PARUN</name>
<proteinExistence type="predicted"/>
<reference evidence="2" key="1">
    <citation type="submission" date="2022-11" db="UniProtKB">
        <authorList>
            <consortium name="WormBaseParasite"/>
        </authorList>
    </citation>
    <scope>IDENTIFICATION</scope>
</reference>
<accession>A0A914ZXR6</accession>
<dbReference type="Proteomes" id="UP000887569">
    <property type="component" value="Unplaced"/>
</dbReference>
<dbReference type="AlphaFoldDB" id="A0A914ZXR6"/>
<evidence type="ECO:0000313" key="2">
    <source>
        <dbReference type="WBParaSite" id="PgB17_g063_t04"/>
    </source>
</evidence>
<evidence type="ECO:0000313" key="1">
    <source>
        <dbReference type="Proteomes" id="UP000887569"/>
    </source>
</evidence>
<dbReference type="WBParaSite" id="PgB17_g063_t04">
    <property type="protein sequence ID" value="PgB17_g063_t04"/>
    <property type="gene ID" value="PgB17_g063"/>
</dbReference>
<organism evidence="1 2">
    <name type="scientific">Parascaris univalens</name>
    <name type="common">Nematode worm</name>
    <dbReference type="NCBI Taxonomy" id="6257"/>
    <lineage>
        <taxon>Eukaryota</taxon>
        <taxon>Metazoa</taxon>
        <taxon>Ecdysozoa</taxon>
        <taxon>Nematoda</taxon>
        <taxon>Chromadorea</taxon>
        <taxon>Rhabditida</taxon>
        <taxon>Spirurina</taxon>
        <taxon>Ascaridomorpha</taxon>
        <taxon>Ascaridoidea</taxon>
        <taxon>Ascarididae</taxon>
        <taxon>Parascaris</taxon>
    </lineage>
</organism>
<keyword evidence="1" id="KW-1185">Reference proteome</keyword>
<sequence length="99" mass="11571">MHRSSYEELVYRQYVLTRLWSLMDAMDTDSSLTALEFLAHCSRQYLSIDVPAVLSSGRFSLTVPLNGRRTYRIIEGPLVKESSLFRNKFCHYFFLALKL</sequence>
<protein>
    <submittedName>
        <fullName evidence="2">Uncharacterized protein</fullName>
    </submittedName>
</protein>